<evidence type="ECO:0000313" key="3">
    <source>
        <dbReference type="EMBL" id="BBO21669.1"/>
    </source>
</evidence>
<dbReference type="KEGG" id="ddz:DSYM_23680"/>
<evidence type="ECO:0000256" key="1">
    <source>
        <dbReference type="ARBA" id="ARBA00006484"/>
    </source>
</evidence>
<protein>
    <submittedName>
        <fullName evidence="3">3-hydroxyacyl-CoA dehydrogenase</fullName>
    </submittedName>
</protein>
<accession>A0A809R254</accession>
<feature type="domain" description="Ketoreductase" evidence="2">
    <location>
        <begin position="13"/>
        <end position="179"/>
    </location>
</feature>
<evidence type="ECO:0000313" key="4">
    <source>
        <dbReference type="Proteomes" id="UP000662914"/>
    </source>
</evidence>
<dbReference type="InterPro" id="IPR020904">
    <property type="entry name" value="Sc_DH/Rdtase_CS"/>
</dbReference>
<dbReference type="PROSITE" id="PS00061">
    <property type="entry name" value="ADH_SHORT"/>
    <property type="match status" value="1"/>
</dbReference>
<evidence type="ECO:0000259" key="2">
    <source>
        <dbReference type="SMART" id="SM00822"/>
    </source>
</evidence>
<dbReference type="PRINTS" id="PR00080">
    <property type="entry name" value="SDRFAMILY"/>
</dbReference>
<gene>
    <name evidence="3" type="ORF">DSYM_23680</name>
</gene>
<dbReference type="Proteomes" id="UP000662914">
    <property type="component" value="Chromosome"/>
</dbReference>
<sequence length="263" mass="27103">MSLTAECQPLAGRHALITGGGRGIGAAIAQGLAAQGARLTLVGRTRATLELEAERLRPITEVNCESADVGDADAVQAAFARAAGALGPIGILVNNAGQAASAPFAKTDPVLWQRMLAINLTGTYLGIRAALPGMLELGWGRIVNVASTASLKGYAYIAAYCAAKHGVLGLTRALAAELAKKPVTVNAVCPGYTETDIVRETLDNIQAKTGRSRDEALGELVKHNPQGRLVQPEEVANAVLWLCLPGADSVTGQAISVSGGETM</sequence>
<dbReference type="FunFam" id="3.40.50.720:FF:000084">
    <property type="entry name" value="Short-chain dehydrogenase reductase"/>
    <property type="match status" value="1"/>
</dbReference>
<name>A0A809R254_9PROT</name>
<reference evidence="3" key="1">
    <citation type="journal article" name="DNA Res.">
        <title>The physiological potential of anammox bacteria as revealed by their core genome structure.</title>
        <authorList>
            <person name="Okubo T."/>
            <person name="Toyoda A."/>
            <person name="Fukuhara K."/>
            <person name="Uchiyama I."/>
            <person name="Harigaya Y."/>
            <person name="Kuroiwa M."/>
            <person name="Suzuki T."/>
            <person name="Murakami Y."/>
            <person name="Suwa Y."/>
            <person name="Takami H."/>
        </authorList>
    </citation>
    <scope>NUCLEOTIDE SEQUENCE</scope>
    <source>
        <strain evidence="3">317325-3</strain>
    </source>
</reference>
<dbReference type="CDD" id="cd05233">
    <property type="entry name" value="SDR_c"/>
    <property type="match status" value="1"/>
</dbReference>
<dbReference type="GO" id="GO:0032787">
    <property type="term" value="P:monocarboxylic acid metabolic process"/>
    <property type="evidence" value="ECO:0007669"/>
    <property type="project" value="UniProtKB-ARBA"/>
</dbReference>
<dbReference type="PANTHER" id="PTHR42879">
    <property type="entry name" value="3-OXOACYL-(ACYL-CARRIER-PROTEIN) REDUCTASE"/>
    <property type="match status" value="1"/>
</dbReference>
<proteinExistence type="inferred from homology"/>
<dbReference type="AlphaFoldDB" id="A0A809R254"/>
<dbReference type="PANTHER" id="PTHR42879:SF2">
    <property type="entry name" value="3-OXOACYL-[ACYL-CARRIER-PROTEIN] REDUCTASE FABG"/>
    <property type="match status" value="1"/>
</dbReference>
<dbReference type="InterPro" id="IPR057326">
    <property type="entry name" value="KR_dom"/>
</dbReference>
<dbReference type="Gene3D" id="3.40.50.720">
    <property type="entry name" value="NAD(P)-binding Rossmann-like Domain"/>
    <property type="match status" value="1"/>
</dbReference>
<dbReference type="InterPro" id="IPR050259">
    <property type="entry name" value="SDR"/>
</dbReference>
<dbReference type="InterPro" id="IPR002347">
    <property type="entry name" value="SDR_fam"/>
</dbReference>
<dbReference type="PRINTS" id="PR00081">
    <property type="entry name" value="GDHRDH"/>
</dbReference>
<dbReference type="SMART" id="SM00822">
    <property type="entry name" value="PKS_KR"/>
    <property type="match status" value="1"/>
</dbReference>
<dbReference type="SUPFAM" id="SSF51735">
    <property type="entry name" value="NAD(P)-binding Rossmann-fold domains"/>
    <property type="match status" value="1"/>
</dbReference>
<organism evidence="3 4">
    <name type="scientific">Candidatus Desulfobacillus denitrificans</name>
    <dbReference type="NCBI Taxonomy" id="2608985"/>
    <lineage>
        <taxon>Bacteria</taxon>
        <taxon>Pseudomonadati</taxon>
        <taxon>Pseudomonadota</taxon>
        <taxon>Betaproteobacteria</taxon>
        <taxon>Candidatus Desulfobacillus</taxon>
    </lineage>
</organism>
<comment type="similarity">
    <text evidence="1">Belongs to the short-chain dehydrogenases/reductases (SDR) family.</text>
</comment>
<dbReference type="InterPro" id="IPR036291">
    <property type="entry name" value="NAD(P)-bd_dom_sf"/>
</dbReference>
<dbReference type="Pfam" id="PF13561">
    <property type="entry name" value="adh_short_C2"/>
    <property type="match status" value="1"/>
</dbReference>
<dbReference type="EMBL" id="AP021857">
    <property type="protein sequence ID" value="BBO21669.1"/>
    <property type="molecule type" value="Genomic_DNA"/>
</dbReference>